<accession>A0A015IVT6</accession>
<organism evidence="1 2">
    <name type="scientific">Rhizophagus irregularis (strain DAOM 197198w)</name>
    <name type="common">Glomus intraradices</name>
    <dbReference type="NCBI Taxonomy" id="1432141"/>
    <lineage>
        <taxon>Eukaryota</taxon>
        <taxon>Fungi</taxon>
        <taxon>Fungi incertae sedis</taxon>
        <taxon>Mucoromycota</taxon>
        <taxon>Glomeromycotina</taxon>
        <taxon>Glomeromycetes</taxon>
        <taxon>Glomerales</taxon>
        <taxon>Glomeraceae</taxon>
        <taxon>Rhizophagus</taxon>
    </lineage>
</organism>
<proteinExistence type="predicted"/>
<protein>
    <submittedName>
        <fullName evidence="1">Uncharacterized protein</fullName>
    </submittedName>
</protein>
<gene>
    <name evidence="1" type="ORF">RirG_171610</name>
</gene>
<evidence type="ECO:0000313" key="1">
    <source>
        <dbReference type="EMBL" id="EXX61387.1"/>
    </source>
</evidence>
<dbReference type="Proteomes" id="UP000022910">
    <property type="component" value="Unassembled WGS sequence"/>
</dbReference>
<dbReference type="HOGENOM" id="CLU_000288_7_17_1"/>
<dbReference type="AlphaFoldDB" id="A0A015IVT6"/>
<comment type="caution">
    <text evidence="1">The sequence shown here is derived from an EMBL/GenBank/DDBJ whole genome shotgun (WGS) entry which is preliminary data.</text>
</comment>
<name>A0A015IVT6_RHIIW</name>
<dbReference type="OrthoDB" id="2318560at2759"/>
<dbReference type="Gene3D" id="1.10.10.1010">
    <property type="entry name" value="Intein homing endonuclease, domain IV"/>
    <property type="match status" value="1"/>
</dbReference>
<reference evidence="1 2" key="1">
    <citation type="submission" date="2014-02" db="EMBL/GenBank/DDBJ databases">
        <title>Single nucleus genome sequencing reveals high similarity among nuclei of an endomycorrhizal fungus.</title>
        <authorList>
            <person name="Lin K."/>
            <person name="Geurts R."/>
            <person name="Zhang Z."/>
            <person name="Limpens E."/>
            <person name="Saunders D.G."/>
            <person name="Mu D."/>
            <person name="Pang E."/>
            <person name="Cao H."/>
            <person name="Cha H."/>
            <person name="Lin T."/>
            <person name="Zhou Q."/>
            <person name="Shang Y."/>
            <person name="Li Y."/>
            <person name="Ivanov S."/>
            <person name="Sharma T."/>
            <person name="Velzen R.V."/>
            <person name="Ruijter N.D."/>
            <person name="Aanen D.K."/>
            <person name="Win J."/>
            <person name="Kamoun S."/>
            <person name="Bisseling T."/>
            <person name="Huang S."/>
        </authorList>
    </citation>
    <scope>NUCLEOTIDE SEQUENCE [LARGE SCALE GENOMIC DNA]</scope>
    <source>
        <strain evidence="2">DAOM197198w</strain>
    </source>
</reference>
<keyword evidence="2" id="KW-1185">Reference proteome</keyword>
<sequence length="137" mass="16830">MSFRNRLFVPYECIEHFQQNFINWTSGNDDIDKFIQDTQLLAFKYDHILEWMPYDRFYNINYITEKKVYKANWIDGNISYWNDENRNLERENQHMIVTLKKLKNSINIELEFSNEILKTYGITQNPETKYYMMVLND</sequence>
<evidence type="ECO:0000313" key="2">
    <source>
        <dbReference type="Proteomes" id="UP000022910"/>
    </source>
</evidence>
<dbReference type="EMBL" id="JEMT01025662">
    <property type="protein sequence ID" value="EXX61387.1"/>
    <property type="molecule type" value="Genomic_DNA"/>
</dbReference>